<dbReference type="Gene3D" id="1.10.287.630">
    <property type="entry name" value="Helix hairpin bin"/>
    <property type="match status" value="1"/>
</dbReference>
<reference evidence="10" key="1">
    <citation type="submission" date="2023-08" db="EMBL/GenBank/DDBJ databases">
        <authorList>
            <person name="Chen Y."/>
            <person name="Shah S."/>
            <person name="Dougan E. K."/>
            <person name="Thang M."/>
            <person name="Chan C."/>
        </authorList>
    </citation>
    <scope>NUCLEOTIDE SEQUENCE</scope>
</reference>
<dbReference type="GO" id="GO:0016020">
    <property type="term" value="C:membrane"/>
    <property type="evidence" value="ECO:0007669"/>
    <property type="project" value="UniProtKB-SubCell"/>
</dbReference>
<organism evidence="10 11">
    <name type="scientific">Effrenium voratum</name>
    <dbReference type="NCBI Taxonomy" id="2562239"/>
    <lineage>
        <taxon>Eukaryota</taxon>
        <taxon>Sar</taxon>
        <taxon>Alveolata</taxon>
        <taxon>Dinophyceae</taxon>
        <taxon>Suessiales</taxon>
        <taxon>Symbiodiniaceae</taxon>
        <taxon>Effrenium</taxon>
    </lineage>
</organism>
<evidence type="ECO:0000313" key="10">
    <source>
        <dbReference type="EMBL" id="CAJ1406963.1"/>
    </source>
</evidence>
<dbReference type="InterPro" id="IPR045319">
    <property type="entry name" value="KAT/AKT"/>
</dbReference>
<feature type="domain" description="Ion transport" evidence="9">
    <location>
        <begin position="178"/>
        <end position="460"/>
    </location>
</feature>
<sequence length="1208" mass="134765">MADRELYNVSLVAKSLDAMFLVLEQHVNALAESGENESTTRLRNTANDARRSVASILADTQQLQASAPGTMTLDSGNVSAGTSKRSMPMAEVAGAIPADRPSGSASSTRGGSEETDGTQSSKLQRAKSGVSETDGAVTSPSASSNALEFSQWPVSEDIDSLSWVSQFVIYPGWTSKLVWDLAVMVVVLLDTFVLPFQLSFKRDVGEDAFDGAWFWITTVCFSADILVTFNTGLTHGSDDKEVIIDHALIARAYLRGWFSLDFLSTFPWSRMVDALVGSEGGALLHVAKLAKMLKFLRIIRLMKMLRAKKIKDIWERLEIRIGSVTVIQAMYLIRVLLVIVAICHWNACIFWMIGRPDSIITDFLPDDTRMAFEALPHWTTVSRTYGLGQASWTYAELPMAETYIFCFYWTLGVMRTMPAEVTPVNLAERTFVLCFMFFALSAFAVSVASLTQAYFKISERNRGFNDEMFALRMHMHKLKLEDSAQRKIKDYVSHLFHRRRIMAKEANFLSKLPEPLHMEVRYAEALQYVQKLGILSDFKKETIRQICLQAASSDLLADQKLCVAGEEALSAWILCSGHLFARDVKSRPRELSGDPIIIDEACLETEEPVLSHLTVVTASTCSVIRIDKLVFASIAGMSLSKKRREKLVSLTEAEGPDQIEPRLKVGSFTAMSPVLAEALELVNVMRWTWISRQGFGGHVGAAEVLLNAKADPNAQAEDGSTPLHGAAERGHAQVAELLLTHGVNYQSAAAGGRTPLHVAAERGFAEVVEALLANGSDPEERTEEARTALICAAARGHVAAVAKLLDYQADVQALDKMSQTALHAAAVGGKAECIILLHKKRARLEQKDGSGRTPMQLALDAKQEGGIRALLKLRAVMPEDVAQRPDMQPLIREVEREVLLEQLREAEELCGKQQLKDAEQAFEDARQHLLHLIQLSETARVTPVIQDAEIRLGDLEEQARVCRLEASRTQAKIKEMEAELARLATEQKEQSKDLALLRRDLDTLRDQKTKRMEELQRLKQLIQQMIKEGADVTVRYRPFIIDPNTNQTGEDKQDYCRRRGWGGGWKPGDLKQWKWWPNTENAHRLTFYLDEIHSKMPELSSKERDERCHALIRKFYELTYDRDCNISTPEGAAQAIEELGYGSAADAATWLKQGGGIREVNESLRRARQDQIGSVPHYSVKCGDREAPGFGGAQSSRTFYQLFQELLR</sequence>
<proteinExistence type="predicted"/>
<dbReference type="SUPFAM" id="SSF48403">
    <property type="entry name" value="Ankyrin repeat"/>
    <property type="match status" value="1"/>
</dbReference>
<evidence type="ECO:0000256" key="7">
    <source>
        <dbReference type="SAM" id="MobiDB-lite"/>
    </source>
</evidence>
<name>A0AA36JL25_9DINO</name>
<evidence type="ECO:0000256" key="5">
    <source>
        <dbReference type="PROSITE-ProRule" id="PRU00023"/>
    </source>
</evidence>
<dbReference type="GO" id="GO:0005249">
    <property type="term" value="F:voltage-gated potassium channel activity"/>
    <property type="evidence" value="ECO:0007669"/>
    <property type="project" value="InterPro"/>
</dbReference>
<dbReference type="InterPro" id="IPR014710">
    <property type="entry name" value="RmlC-like_jellyroll"/>
</dbReference>
<feature type="repeat" description="ANK" evidence="5">
    <location>
        <begin position="718"/>
        <end position="750"/>
    </location>
</feature>
<dbReference type="Gene3D" id="1.25.40.20">
    <property type="entry name" value="Ankyrin repeat-containing domain"/>
    <property type="match status" value="2"/>
</dbReference>
<dbReference type="PANTHER" id="PTHR45743:SF2">
    <property type="entry name" value="POTASSIUM CHANNEL AKT1"/>
    <property type="match status" value="1"/>
</dbReference>
<keyword evidence="11" id="KW-1185">Reference proteome</keyword>
<keyword evidence="4 8" id="KW-0472">Membrane</keyword>
<evidence type="ECO:0000256" key="2">
    <source>
        <dbReference type="ARBA" id="ARBA00022692"/>
    </source>
</evidence>
<feature type="coiled-coil region" evidence="6">
    <location>
        <begin position="945"/>
        <end position="1028"/>
    </location>
</feature>
<dbReference type="EMBL" id="CAUJNA010003652">
    <property type="protein sequence ID" value="CAJ1406963.1"/>
    <property type="molecule type" value="Genomic_DNA"/>
</dbReference>
<evidence type="ECO:0000256" key="8">
    <source>
        <dbReference type="SAM" id="Phobius"/>
    </source>
</evidence>
<comment type="caution">
    <text evidence="10">The sequence shown here is derived from an EMBL/GenBank/DDBJ whole genome shotgun (WGS) entry which is preliminary data.</text>
</comment>
<feature type="transmembrane region" description="Helical" evidence="8">
    <location>
        <begin position="177"/>
        <end position="200"/>
    </location>
</feature>
<feature type="compositionally biased region" description="Polar residues" evidence="7">
    <location>
        <begin position="65"/>
        <end position="85"/>
    </location>
</feature>
<accession>A0AA36JL25</accession>
<dbReference type="Pfam" id="PF00520">
    <property type="entry name" value="Ion_trans"/>
    <property type="match status" value="1"/>
</dbReference>
<dbReference type="AlphaFoldDB" id="A0AA36JL25"/>
<dbReference type="PROSITE" id="PS50088">
    <property type="entry name" value="ANK_REPEAT"/>
    <property type="match status" value="3"/>
</dbReference>
<feature type="transmembrane region" description="Helical" evidence="8">
    <location>
        <begin position="212"/>
        <end position="230"/>
    </location>
</feature>
<dbReference type="Pfam" id="PF12796">
    <property type="entry name" value="Ank_2"/>
    <property type="match status" value="2"/>
</dbReference>
<evidence type="ECO:0000256" key="4">
    <source>
        <dbReference type="ARBA" id="ARBA00023136"/>
    </source>
</evidence>
<keyword evidence="6" id="KW-0175">Coiled coil</keyword>
<dbReference type="PRINTS" id="PR01415">
    <property type="entry name" value="ANKYRIN"/>
</dbReference>
<feature type="transmembrane region" description="Helical" evidence="8">
    <location>
        <begin position="331"/>
        <end position="353"/>
    </location>
</feature>
<dbReference type="InterPro" id="IPR002110">
    <property type="entry name" value="Ankyrin_rpt"/>
</dbReference>
<dbReference type="InterPro" id="IPR036770">
    <property type="entry name" value="Ankyrin_rpt-contain_sf"/>
</dbReference>
<evidence type="ECO:0000256" key="3">
    <source>
        <dbReference type="ARBA" id="ARBA00022989"/>
    </source>
</evidence>
<dbReference type="InterPro" id="IPR036249">
    <property type="entry name" value="Thioredoxin-like_sf"/>
</dbReference>
<protein>
    <recommendedName>
        <fullName evidence="9">Ion transport domain-containing protein</fullName>
    </recommendedName>
</protein>
<feature type="transmembrane region" description="Helical" evidence="8">
    <location>
        <begin position="392"/>
        <end position="411"/>
    </location>
</feature>
<dbReference type="PANTHER" id="PTHR45743">
    <property type="entry name" value="POTASSIUM CHANNEL AKT1"/>
    <property type="match status" value="1"/>
</dbReference>
<dbReference type="InterPro" id="IPR018490">
    <property type="entry name" value="cNMP-bd_dom_sf"/>
</dbReference>
<evidence type="ECO:0000259" key="9">
    <source>
        <dbReference type="Pfam" id="PF00520"/>
    </source>
</evidence>
<dbReference type="Gene3D" id="3.40.30.10">
    <property type="entry name" value="Glutaredoxin"/>
    <property type="match status" value="1"/>
</dbReference>
<evidence type="ECO:0000256" key="1">
    <source>
        <dbReference type="ARBA" id="ARBA00004141"/>
    </source>
</evidence>
<dbReference type="Gene3D" id="1.10.287.70">
    <property type="match status" value="1"/>
</dbReference>
<dbReference type="SUPFAM" id="SSF52833">
    <property type="entry name" value="Thioredoxin-like"/>
    <property type="match status" value="1"/>
</dbReference>
<keyword evidence="3 8" id="KW-1133">Transmembrane helix</keyword>
<comment type="subcellular location">
    <subcellularLocation>
        <location evidence="1">Membrane</location>
        <topology evidence="1">Multi-pass membrane protein</topology>
    </subcellularLocation>
</comment>
<dbReference type="SMART" id="SM00248">
    <property type="entry name" value="ANK"/>
    <property type="match status" value="6"/>
</dbReference>
<dbReference type="Proteomes" id="UP001178507">
    <property type="component" value="Unassembled WGS sequence"/>
</dbReference>
<feature type="repeat" description="ANK" evidence="5">
    <location>
        <begin position="784"/>
        <end position="816"/>
    </location>
</feature>
<dbReference type="PROSITE" id="PS50297">
    <property type="entry name" value="ANK_REP_REGION"/>
    <property type="match status" value="2"/>
</dbReference>
<feature type="region of interest" description="Disordered" evidence="7">
    <location>
        <begin position="65"/>
        <end position="142"/>
    </location>
</feature>
<keyword evidence="2 8" id="KW-0812">Transmembrane</keyword>
<feature type="repeat" description="ANK" evidence="5">
    <location>
        <begin position="751"/>
        <end position="783"/>
    </location>
</feature>
<dbReference type="SUPFAM" id="SSF51206">
    <property type="entry name" value="cAMP-binding domain-like"/>
    <property type="match status" value="1"/>
</dbReference>
<evidence type="ECO:0000256" key="6">
    <source>
        <dbReference type="SAM" id="Coils"/>
    </source>
</evidence>
<dbReference type="Gene3D" id="2.60.120.10">
    <property type="entry name" value="Jelly Rolls"/>
    <property type="match status" value="1"/>
</dbReference>
<gene>
    <name evidence="10" type="ORF">EVOR1521_LOCUS28783</name>
</gene>
<feature type="transmembrane region" description="Helical" evidence="8">
    <location>
        <begin position="431"/>
        <end position="455"/>
    </location>
</feature>
<dbReference type="InterPro" id="IPR005821">
    <property type="entry name" value="Ion_trans_dom"/>
</dbReference>
<evidence type="ECO:0000313" key="11">
    <source>
        <dbReference type="Proteomes" id="UP001178507"/>
    </source>
</evidence>
<keyword evidence="5" id="KW-0040">ANK repeat</keyword>
<dbReference type="SUPFAM" id="SSF81324">
    <property type="entry name" value="Voltage-gated potassium channels"/>
    <property type="match status" value="1"/>
</dbReference>